<dbReference type="AlphaFoldDB" id="A0A3L6FR44"/>
<dbReference type="Pfam" id="PF24805">
    <property type="entry name" value="EIF3I"/>
    <property type="match status" value="1"/>
</dbReference>
<keyword evidence="4" id="KW-0677">Repeat</keyword>
<evidence type="ECO:0000256" key="5">
    <source>
        <dbReference type="ARBA" id="ARBA00022917"/>
    </source>
</evidence>
<dbReference type="InterPro" id="IPR027525">
    <property type="entry name" value="eIF3i"/>
</dbReference>
<dbReference type="PROSITE" id="PS50294">
    <property type="entry name" value="WD_REPEATS_REGION"/>
    <property type="match status" value="2"/>
</dbReference>
<feature type="repeat" description="WD" evidence="8">
    <location>
        <begin position="48"/>
        <end position="89"/>
    </location>
</feature>
<evidence type="ECO:0000256" key="8">
    <source>
        <dbReference type="PROSITE-ProRule" id="PRU00221"/>
    </source>
</evidence>
<proteinExistence type="inferred from homology"/>
<reference evidence="10" key="1">
    <citation type="journal article" date="2018" name="Nat. Genet.">
        <title>Extensive intraspecific gene order and gene structural variations between Mo17 and other maize genomes.</title>
        <authorList>
            <person name="Sun S."/>
            <person name="Zhou Y."/>
            <person name="Chen J."/>
            <person name="Shi J."/>
            <person name="Zhao H."/>
            <person name="Zhao H."/>
            <person name="Song W."/>
            <person name="Zhang M."/>
            <person name="Cui Y."/>
            <person name="Dong X."/>
            <person name="Liu H."/>
            <person name="Ma X."/>
            <person name="Jiao Y."/>
            <person name="Wang B."/>
            <person name="Wei X."/>
            <person name="Stein J.C."/>
            <person name="Glaubitz J.C."/>
            <person name="Lu F."/>
            <person name="Yu G."/>
            <person name="Liang C."/>
            <person name="Fengler K."/>
            <person name="Li B."/>
            <person name="Rafalski A."/>
            <person name="Schnable P.S."/>
            <person name="Ware D.H."/>
            <person name="Buckler E.S."/>
            <person name="Lai J."/>
        </authorList>
    </citation>
    <scope>NUCLEOTIDE SEQUENCE [LARGE SCALE GENOMIC DNA]</scope>
    <source>
        <tissue evidence="10">Seedling</tissue>
    </source>
</reference>
<dbReference type="Gene3D" id="2.130.10.10">
    <property type="entry name" value="YVTN repeat-like/Quinoprotein amine dehydrogenase"/>
    <property type="match status" value="1"/>
</dbReference>
<keyword evidence="5" id="KW-0648">Protein biosynthesis</keyword>
<evidence type="ECO:0000256" key="3">
    <source>
        <dbReference type="ARBA" id="ARBA00022574"/>
    </source>
</evidence>
<name>A0A3L6FR44_MAIZE</name>
<feature type="compositionally biased region" description="Low complexity" evidence="9">
    <location>
        <begin position="232"/>
        <end position="250"/>
    </location>
</feature>
<feature type="region of interest" description="Disordered" evidence="9">
    <location>
        <begin position="178"/>
        <end position="265"/>
    </location>
</feature>
<dbReference type="PANTHER" id="PTHR19877">
    <property type="entry name" value="EUKARYOTIC TRANSLATION INITIATION FACTOR 3 SUBUNIT I"/>
    <property type="match status" value="1"/>
</dbReference>
<evidence type="ECO:0000256" key="9">
    <source>
        <dbReference type="SAM" id="MobiDB-lite"/>
    </source>
</evidence>
<gene>
    <name evidence="10" type="primary">TIF3I1_4</name>
    <name evidence="10" type="ORF">Zm00014a_035736</name>
</gene>
<dbReference type="PRINTS" id="PR00320">
    <property type="entry name" value="GPROTEINBRPT"/>
</dbReference>
<dbReference type="EMBL" id="NCVQ01000003">
    <property type="protein sequence ID" value="PWZ37347.1"/>
    <property type="molecule type" value="Genomic_DNA"/>
</dbReference>
<dbReference type="PROSITE" id="PS00678">
    <property type="entry name" value="WD_REPEATS_1"/>
    <property type="match status" value="1"/>
</dbReference>
<dbReference type="InterPro" id="IPR036322">
    <property type="entry name" value="WD40_repeat_dom_sf"/>
</dbReference>
<keyword evidence="1" id="KW-0963">Cytoplasm</keyword>
<feature type="repeat" description="WD" evidence="8">
    <location>
        <begin position="6"/>
        <end position="47"/>
    </location>
</feature>
<dbReference type="InterPro" id="IPR020472">
    <property type="entry name" value="WD40_PAC1"/>
</dbReference>
<dbReference type="GO" id="GO:0005852">
    <property type="term" value="C:eukaryotic translation initiation factor 3 complex"/>
    <property type="evidence" value="ECO:0007669"/>
    <property type="project" value="InterPro"/>
</dbReference>
<dbReference type="Proteomes" id="UP000251960">
    <property type="component" value="Chromosome 2"/>
</dbReference>
<dbReference type="ExpressionAtlas" id="A0A3L6FR44">
    <property type="expression patterns" value="baseline and differential"/>
</dbReference>
<dbReference type="InterPro" id="IPR001680">
    <property type="entry name" value="WD40_rpt"/>
</dbReference>
<dbReference type="SUPFAM" id="SSF50978">
    <property type="entry name" value="WD40 repeat-like"/>
    <property type="match status" value="1"/>
</dbReference>
<accession>A0A3L6FR44</accession>
<dbReference type="SMART" id="SM00320">
    <property type="entry name" value="WD40"/>
    <property type="match status" value="3"/>
</dbReference>
<keyword evidence="3 8" id="KW-0853">WD repeat</keyword>
<evidence type="ECO:0000256" key="1">
    <source>
        <dbReference type="ARBA" id="ARBA00022490"/>
    </source>
</evidence>
<organism evidence="10">
    <name type="scientific">Zea mays</name>
    <name type="common">Maize</name>
    <dbReference type="NCBI Taxonomy" id="4577"/>
    <lineage>
        <taxon>Eukaryota</taxon>
        <taxon>Viridiplantae</taxon>
        <taxon>Streptophyta</taxon>
        <taxon>Embryophyta</taxon>
        <taxon>Tracheophyta</taxon>
        <taxon>Spermatophyta</taxon>
        <taxon>Magnoliopsida</taxon>
        <taxon>Liliopsida</taxon>
        <taxon>Poales</taxon>
        <taxon>Poaceae</taxon>
        <taxon>PACMAD clade</taxon>
        <taxon>Panicoideae</taxon>
        <taxon>Andropogonodae</taxon>
        <taxon>Andropogoneae</taxon>
        <taxon>Tripsacinae</taxon>
        <taxon>Zea</taxon>
    </lineage>
</organism>
<comment type="similarity">
    <text evidence="6">Belongs to the WD repeat STRAP family.</text>
</comment>
<dbReference type="InterPro" id="IPR019775">
    <property type="entry name" value="WD40_repeat_CS"/>
</dbReference>
<keyword evidence="2 10" id="KW-0396">Initiation factor</keyword>
<feature type="repeat" description="WD" evidence="8">
    <location>
        <begin position="142"/>
        <end position="174"/>
    </location>
</feature>
<evidence type="ECO:0000256" key="6">
    <source>
        <dbReference type="ARBA" id="ARBA00038394"/>
    </source>
</evidence>
<sequence length="265" mass="28679">MRPILMKGHERPLTFLRYNRDGDLLFSCAKDHTPTVWYADNGDRLGTYRGHNGAVWTCDVSRDSARLITGSADQTAKLWEVSTGKELFSFRFDAPARSVEFAIGDALAVVTTDNFMDHVPTVQVKRIAEDIDDQTEESALVITGIKGRINRAVWGPLNRTIITAGEDATIRIWDSEEGVEDGLNSEQTRKKPGAEVAAPGMLEQGQVTGRSRDEGDGPTLDEGGGAQQSAVQLQQADEGGGAQQSSSSKQMRAATLRAVSSPASK</sequence>
<protein>
    <recommendedName>
        <fullName evidence="7">Serine-threonine kinase receptor-associated protein</fullName>
    </recommendedName>
</protein>
<evidence type="ECO:0000313" key="10">
    <source>
        <dbReference type="EMBL" id="PWZ37347.1"/>
    </source>
</evidence>
<comment type="caution">
    <text evidence="10">The sequence shown here is derived from an EMBL/GenBank/DDBJ whole genome shotgun (WGS) entry which is preliminary data.</text>
</comment>
<dbReference type="PANTHER" id="PTHR19877:SF1">
    <property type="entry name" value="EUKARYOTIC TRANSLATION INITIATION FACTOR 3 SUBUNIT I"/>
    <property type="match status" value="1"/>
</dbReference>
<evidence type="ECO:0000256" key="2">
    <source>
        <dbReference type="ARBA" id="ARBA00022540"/>
    </source>
</evidence>
<evidence type="ECO:0000256" key="7">
    <source>
        <dbReference type="ARBA" id="ARBA00040390"/>
    </source>
</evidence>
<evidence type="ECO:0000256" key="4">
    <source>
        <dbReference type="ARBA" id="ARBA00022737"/>
    </source>
</evidence>
<dbReference type="GO" id="GO:0003743">
    <property type="term" value="F:translation initiation factor activity"/>
    <property type="evidence" value="ECO:0007669"/>
    <property type="project" value="UniProtKB-KW"/>
</dbReference>
<dbReference type="InterPro" id="IPR015943">
    <property type="entry name" value="WD40/YVTN_repeat-like_dom_sf"/>
</dbReference>
<dbReference type="PROSITE" id="PS50082">
    <property type="entry name" value="WD_REPEATS_2"/>
    <property type="match status" value="3"/>
</dbReference>